<keyword evidence="4" id="KW-0560">Oxidoreductase</keyword>
<evidence type="ECO:0000256" key="4">
    <source>
        <dbReference type="ARBA" id="ARBA00023002"/>
    </source>
</evidence>
<keyword evidence="3" id="KW-0274">FAD</keyword>
<dbReference type="InterPro" id="IPR036188">
    <property type="entry name" value="FAD/NAD-bd_sf"/>
</dbReference>
<dbReference type="Pfam" id="PF00890">
    <property type="entry name" value="FAD_binding_2"/>
    <property type="match status" value="1"/>
</dbReference>
<reference evidence="7 8" key="1">
    <citation type="submission" date="2020-05" db="EMBL/GenBank/DDBJ databases">
        <authorList>
            <person name="Niu N."/>
        </authorList>
    </citation>
    <scope>NUCLEOTIDE SEQUENCE [LARGE SCALE GENOMIC DNA]</scope>
    <source>
        <strain evidence="7 8">LMG10982</strain>
    </source>
</reference>
<keyword evidence="5" id="KW-0175">Coiled coil</keyword>
<gene>
    <name evidence="7" type="ORF">HKX40_00330</name>
</gene>
<dbReference type="SUPFAM" id="SSF51905">
    <property type="entry name" value="FAD/NAD(P)-binding domain"/>
    <property type="match status" value="1"/>
</dbReference>
<accession>A0A7Y4P3L7</accession>
<keyword evidence="8" id="KW-1185">Reference proteome</keyword>
<comment type="caution">
    <text evidence="7">The sequence shown here is derived from an EMBL/GenBank/DDBJ whole genome shotgun (WGS) entry which is preliminary data.</text>
</comment>
<dbReference type="PANTHER" id="PTHR43400">
    <property type="entry name" value="FUMARATE REDUCTASE"/>
    <property type="match status" value="1"/>
</dbReference>
<comment type="cofactor">
    <cofactor evidence="1">
        <name>FAD</name>
        <dbReference type="ChEBI" id="CHEBI:57692"/>
    </cofactor>
</comment>
<organism evidence="7 8">
    <name type="scientific">Pelistega europaea</name>
    <dbReference type="NCBI Taxonomy" id="106147"/>
    <lineage>
        <taxon>Bacteria</taxon>
        <taxon>Pseudomonadati</taxon>
        <taxon>Pseudomonadota</taxon>
        <taxon>Betaproteobacteria</taxon>
        <taxon>Burkholderiales</taxon>
        <taxon>Alcaligenaceae</taxon>
        <taxon>Pelistega</taxon>
    </lineage>
</organism>
<evidence type="ECO:0000259" key="6">
    <source>
        <dbReference type="Pfam" id="PF00890"/>
    </source>
</evidence>
<dbReference type="AlphaFoldDB" id="A0A7Y4P3L7"/>
<dbReference type="InterPro" id="IPR050315">
    <property type="entry name" value="FAD-oxidoreductase_2"/>
</dbReference>
<name>A0A7Y4P3L7_9BURK</name>
<evidence type="ECO:0000256" key="5">
    <source>
        <dbReference type="SAM" id="Coils"/>
    </source>
</evidence>
<evidence type="ECO:0000313" key="7">
    <source>
        <dbReference type="EMBL" id="NOL48586.1"/>
    </source>
</evidence>
<evidence type="ECO:0000256" key="1">
    <source>
        <dbReference type="ARBA" id="ARBA00001974"/>
    </source>
</evidence>
<dbReference type="GO" id="GO:0008202">
    <property type="term" value="P:steroid metabolic process"/>
    <property type="evidence" value="ECO:0007669"/>
    <property type="project" value="UniProtKB-ARBA"/>
</dbReference>
<evidence type="ECO:0000256" key="2">
    <source>
        <dbReference type="ARBA" id="ARBA00022630"/>
    </source>
</evidence>
<protein>
    <submittedName>
        <fullName evidence="7">FAD-dependent oxidoreductase</fullName>
    </submittedName>
</protein>
<proteinExistence type="predicted"/>
<feature type="coiled-coil region" evidence="5">
    <location>
        <begin position="426"/>
        <end position="453"/>
    </location>
</feature>
<dbReference type="Gene3D" id="3.50.50.60">
    <property type="entry name" value="FAD/NAD(P)-binding domain"/>
    <property type="match status" value="2"/>
</dbReference>
<dbReference type="InterPro" id="IPR027477">
    <property type="entry name" value="Succ_DH/fumarate_Rdtase_cat_sf"/>
</dbReference>
<dbReference type="PANTHER" id="PTHR43400:SF10">
    <property type="entry name" value="3-OXOSTEROID 1-DEHYDROGENASE"/>
    <property type="match status" value="1"/>
</dbReference>
<dbReference type="RefSeq" id="WP_171587576.1">
    <property type="nucleotide sequence ID" value="NZ_JABGBO010000001.1"/>
</dbReference>
<dbReference type="EMBL" id="JABGBO010000001">
    <property type="protein sequence ID" value="NOL48586.1"/>
    <property type="molecule type" value="Genomic_DNA"/>
</dbReference>
<dbReference type="InterPro" id="IPR003953">
    <property type="entry name" value="FAD-dep_OxRdtase_2_FAD-bd"/>
</dbReference>
<evidence type="ECO:0000256" key="3">
    <source>
        <dbReference type="ARBA" id="ARBA00022827"/>
    </source>
</evidence>
<dbReference type="SUPFAM" id="SSF56425">
    <property type="entry name" value="Succinate dehydrogenase/fumarate reductase flavoprotein, catalytic domain"/>
    <property type="match status" value="1"/>
</dbReference>
<dbReference type="Proteomes" id="UP000541421">
    <property type="component" value="Unassembled WGS sequence"/>
</dbReference>
<feature type="domain" description="FAD-dependent oxidoreductase 2 FAD-binding" evidence="6">
    <location>
        <begin position="11"/>
        <end position="548"/>
    </location>
</feature>
<evidence type="ECO:0000313" key="8">
    <source>
        <dbReference type="Proteomes" id="UP000541421"/>
    </source>
</evidence>
<keyword evidence="2" id="KW-0285">Flavoprotein</keyword>
<dbReference type="GO" id="GO:0016491">
    <property type="term" value="F:oxidoreductase activity"/>
    <property type="evidence" value="ECO:0007669"/>
    <property type="project" value="UniProtKB-KW"/>
</dbReference>
<sequence>MENETLPEKVDVLIVGSGVAGLATAISAKYFGAHPIVIEKSEYYGGSSALSGGAIWCPANHLMCEAGMEDSIEQAKSYLRHECGELFNEELVDSFLRNAPEAIRFFHEQTHVKLKHRPFSPDYHPNVDGALQGGRVLDPEEFDGRLLMDRLHQLRPPIKEFTVLNGLQLGRQDLVHFTRMTRNFQSLLWVVKTVMRYYYDIARYGRYTKIKMGAALVARLAYTAFQQHIPILTRHHLLRINDSTEGIVSVQIQTPMGEKEIFVSKGVVLAGGGYPHNQAKKKETYRHLQQGFEHYSMAPCSSTGDTIQEAERIGAKFLSTNLNPVSWTPISKIPQREGYRYFPHLFMDRAKPGVIAISSLGKRFVNEAVSYHDFVQEMLRNCQEEGSTYCWLVCDGPALRKYGLGAVPCFPGRVSPYIESGYLVEANSIRELAEKLKINYDSLKATIDCYNEQAKKGVDLDFGKGGDSYQLALGDAENKPNACLRPLRNKLYAVQLFPGDIGTTMGLDVNAKGQVKNGLGEVIPKLYAVGNDANSVMSGSYPGAGITLGPALTFGYVVGKSLGSGEI</sequence>